<dbReference type="PANTHER" id="PTHR42973:SF13">
    <property type="entry name" value="FAD-BINDING PCMH-TYPE DOMAIN-CONTAINING PROTEIN"/>
    <property type="match status" value="1"/>
</dbReference>
<organism evidence="7 8">
    <name type="scientific">Hyaloscypha hepaticicola</name>
    <dbReference type="NCBI Taxonomy" id="2082293"/>
    <lineage>
        <taxon>Eukaryota</taxon>
        <taxon>Fungi</taxon>
        <taxon>Dikarya</taxon>
        <taxon>Ascomycota</taxon>
        <taxon>Pezizomycotina</taxon>
        <taxon>Leotiomycetes</taxon>
        <taxon>Helotiales</taxon>
        <taxon>Hyaloscyphaceae</taxon>
        <taxon>Hyaloscypha</taxon>
    </lineage>
</organism>
<reference evidence="7 8" key="1">
    <citation type="submission" date="2016-05" db="EMBL/GenBank/DDBJ databases">
        <title>A degradative enzymes factory behind the ericoid mycorrhizal symbiosis.</title>
        <authorList>
            <consortium name="DOE Joint Genome Institute"/>
            <person name="Martino E."/>
            <person name="Morin E."/>
            <person name="Grelet G."/>
            <person name="Kuo A."/>
            <person name="Kohler A."/>
            <person name="Daghino S."/>
            <person name="Barry K."/>
            <person name="Choi C."/>
            <person name="Cichocki N."/>
            <person name="Clum A."/>
            <person name="Copeland A."/>
            <person name="Hainaut M."/>
            <person name="Haridas S."/>
            <person name="Labutti K."/>
            <person name="Lindquist E."/>
            <person name="Lipzen A."/>
            <person name="Khouja H.-R."/>
            <person name="Murat C."/>
            <person name="Ohm R."/>
            <person name="Olson A."/>
            <person name="Spatafora J."/>
            <person name="Veneault-Fourrey C."/>
            <person name="Henrissat B."/>
            <person name="Grigoriev I."/>
            <person name="Martin F."/>
            <person name="Perotto S."/>
        </authorList>
    </citation>
    <scope>NUCLEOTIDE SEQUENCE [LARGE SCALE GENOMIC DNA]</scope>
    <source>
        <strain evidence="7 8">UAMH 7357</strain>
    </source>
</reference>
<name>A0A2J6Q8F3_9HELO</name>
<evidence type="ECO:0000256" key="3">
    <source>
        <dbReference type="ARBA" id="ARBA00022827"/>
    </source>
</evidence>
<evidence type="ECO:0000256" key="4">
    <source>
        <dbReference type="ARBA" id="ARBA00023002"/>
    </source>
</evidence>
<evidence type="ECO:0000313" key="8">
    <source>
        <dbReference type="Proteomes" id="UP000235672"/>
    </source>
</evidence>
<dbReference type="STRING" id="1745343.A0A2J6Q8F3"/>
<evidence type="ECO:0000256" key="2">
    <source>
        <dbReference type="ARBA" id="ARBA00022630"/>
    </source>
</evidence>
<dbReference type="InterPro" id="IPR016169">
    <property type="entry name" value="FAD-bd_PCMH_sub2"/>
</dbReference>
<sequence>MYPPRCMTLALIFGIRVLADDSQHPITNQEVLTSSDCHNACTELVTVLGEDKAFYQTLPEDFASSYFCNRQREVTPACVIRPANPQDVSLAMKTIGKHRCSFAIKSGGHGMFEGTSNIEGGITIDLVRLDGIELSEDGETASVGPGNRWGKVYEVLEERGRVVVGGRVSNVGVGGFLLGGGISFLGRKYGWASDNVRNYELVLANGSISNVNYKSHPDLYWALRGGAGNFGVVTRFDLEAYPLTPVWGGMSLYTLTDIRTRCASLNIARPFSLSYSYLLRQVSQLIPRIAALLGRSTTSTQIIKAFEEMIVKERTDETYLQYFFSLSYFPTPDLILASVMHVREKPDGNPPALADPRLIGGKPTYSTSSIRSLRSMVEELDPYNIPGFRYLYHEITFRFNATVFQQIFDFHLEEIDKVKDLQGMFPVIVMQPISEISRRGNEKNGGNPFGFSDSDGPLCALLACPQWDRAEDDEAVHAYVARFVDKTMALLEKEGLLHRWVYPNYANKMQDVFSGYGEQNRGKLREIQGTYDTEGVFAKLSKGYFKV</sequence>
<keyword evidence="8" id="KW-1185">Reference proteome</keyword>
<dbReference type="InterPro" id="IPR006094">
    <property type="entry name" value="Oxid_FAD_bind_N"/>
</dbReference>
<evidence type="ECO:0000259" key="6">
    <source>
        <dbReference type="PROSITE" id="PS51387"/>
    </source>
</evidence>
<gene>
    <name evidence="7" type="ORF">NA56DRAFT_89125</name>
</gene>
<dbReference type="InterPro" id="IPR050416">
    <property type="entry name" value="FAD-linked_Oxidoreductase"/>
</dbReference>
<feature type="signal peptide" evidence="5">
    <location>
        <begin position="1"/>
        <end position="19"/>
    </location>
</feature>
<evidence type="ECO:0000256" key="5">
    <source>
        <dbReference type="SAM" id="SignalP"/>
    </source>
</evidence>
<dbReference type="InterPro" id="IPR036318">
    <property type="entry name" value="FAD-bd_PCMH-like_sf"/>
</dbReference>
<dbReference type="SUPFAM" id="SSF56176">
    <property type="entry name" value="FAD-binding/transporter-associated domain-like"/>
    <property type="match status" value="1"/>
</dbReference>
<dbReference type="PANTHER" id="PTHR42973">
    <property type="entry name" value="BINDING OXIDOREDUCTASE, PUTATIVE (AFU_ORTHOLOGUE AFUA_1G17690)-RELATED"/>
    <property type="match status" value="1"/>
</dbReference>
<keyword evidence="5" id="KW-0732">Signal</keyword>
<evidence type="ECO:0000313" key="7">
    <source>
        <dbReference type="EMBL" id="PMD22512.1"/>
    </source>
</evidence>
<feature type="chain" id="PRO_5014382709" evidence="5">
    <location>
        <begin position="20"/>
        <end position="547"/>
    </location>
</feature>
<dbReference type="GO" id="GO:0016491">
    <property type="term" value="F:oxidoreductase activity"/>
    <property type="evidence" value="ECO:0007669"/>
    <property type="project" value="UniProtKB-KW"/>
</dbReference>
<dbReference type="EMBL" id="KZ613477">
    <property type="protein sequence ID" value="PMD22512.1"/>
    <property type="molecule type" value="Genomic_DNA"/>
</dbReference>
<dbReference type="GO" id="GO:0071949">
    <property type="term" value="F:FAD binding"/>
    <property type="evidence" value="ECO:0007669"/>
    <property type="project" value="InterPro"/>
</dbReference>
<keyword evidence="4" id="KW-0560">Oxidoreductase</keyword>
<dbReference type="OrthoDB" id="2151789at2759"/>
<protein>
    <submittedName>
        <fullName evidence="7">FAD-binding domain-containing protein</fullName>
    </submittedName>
</protein>
<proteinExistence type="inferred from homology"/>
<feature type="domain" description="FAD-binding PCMH-type" evidence="6">
    <location>
        <begin position="72"/>
        <end position="243"/>
    </location>
</feature>
<dbReference type="AlphaFoldDB" id="A0A2J6Q8F3"/>
<keyword evidence="3" id="KW-0274">FAD</keyword>
<keyword evidence="2" id="KW-0285">Flavoprotein</keyword>
<evidence type="ECO:0000256" key="1">
    <source>
        <dbReference type="ARBA" id="ARBA00005466"/>
    </source>
</evidence>
<dbReference type="InterPro" id="IPR016166">
    <property type="entry name" value="FAD-bd_PCMH"/>
</dbReference>
<accession>A0A2J6Q8F3</accession>
<comment type="similarity">
    <text evidence="1">Belongs to the oxygen-dependent FAD-linked oxidoreductase family.</text>
</comment>
<dbReference type="Proteomes" id="UP000235672">
    <property type="component" value="Unassembled WGS sequence"/>
</dbReference>
<dbReference type="Gene3D" id="3.30.465.10">
    <property type="match status" value="1"/>
</dbReference>
<dbReference type="PROSITE" id="PS51387">
    <property type="entry name" value="FAD_PCMH"/>
    <property type="match status" value="1"/>
</dbReference>
<dbReference type="Pfam" id="PF01565">
    <property type="entry name" value="FAD_binding_4"/>
    <property type="match status" value="1"/>
</dbReference>